<name>A0AA39P0S0_9AGAR</name>
<gene>
    <name evidence="1" type="ORF">IW261DRAFT_1313637</name>
</gene>
<comment type="caution">
    <text evidence="1">The sequence shown here is derived from an EMBL/GenBank/DDBJ whole genome shotgun (WGS) entry which is preliminary data.</text>
</comment>
<keyword evidence="2" id="KW-1185">Reference proteome</keyword>
<dbReference type="Proteomes" id="UP001175227">
    <property type="component" value="Unassembled WGS sequence"/>
</dbReference>
<dbReference type="EMBL" id="JAUEPR010000023">
    <property type="protein sequence ID" value="KAK0475404.1"/>
    <property type="molecule type" value="Genomic_DNA"/>
</dbReference>
<evidence type="ECO:0000313" key="2">
    <source>
        <dbReference type="Proteomes" id="UP001175227"/>
    </source>
</evidence>
<sequence>THISRAVTKALKVWSLVAKLEKNCWIEDENTRREAATMKHMDDLVAYPDPGSEVASFITIDDEDIQALRTLS</sequence>
<proteinExistence type="predicted"/>
<dbReference type="AlphaFoldDB" id="A0AA39P0S0"/>
<evidence type="ECO:0000313" key="1">
    <source>
        <dbReference type="EMBL" id="KAK0475404.1"/>
    </source>
</evidence>
<protein>
    <submittedName>
        <fullName evidence="1">Uncharacterized protein</fullName>
    </submittedName>
</protein>
<feature type="non-terminal residue" evidence="1">
    <location>
        <position position="1"/>
    </location>
</feature>
<accession>A0AA39P0S0</accession>
<organism evidence="1 2">
    <name type="scientific">Armillaria novae-zelandiae</name>
    <dbReference type="NCBI Taxonomy" id="153914"/>
    <lineage>
        <taxon>Eukaryota</taxon>
        <taxon>Fungi</taxon>
        <taxon>Dikarya</taxon>
        <taxon>Basidiomycota</taxon>
        <taxon>Agaricomycotina</taxon>
        <taxon>Agaricomycetes</taxon>
        <taxon>Agaricomycetidae</taxon>
        <taxon>Agaricales</taxon>
        <taxon>Marasmiineae</taxon>
        <taxon>Physalacriaceae</taxon>
        <taxon>Armillaria</taxon>
    </lineage>
</organism>
<reference evidence="1" key="1">
    <citation type="submission" date="2023-06" db="EMBL/GenBank/DDBJ databases">
        <authorList>
            <consortium name="Lawrence Berkeley National Laboratory"/>
            <person name="Ahrendt S."/>
            <person name="Sahu N."/>
            <person name="Indic B."/>
            <person name="Wong-Bajracharya J."/>
            <person name="Merenyi Z."/>
            <person name="Ke H.-M."/>
            <person name="Monk M."/>
            <person name="Kocsube S."/>
            <person name="Drula E."/>
            <person name="Lipzen A."/>
            <person name="Balint B."/>
            <person name="Henrissat B."/>
            <person name="Andreopoulos B."/>
            <person name="Martin F.M."/>
            <person name="Harder C.B."/>
            <person name="Rigling D."/>
            <person name="Ford K.L."/>
            <person name="Foster G.D."/>
            <person name="Pangilinan J."/>
            <person name="Papanicolaou A."/>
            <person name="Barry K."/>
            <person name="LaButti K."/>
            <person name="Viragh M."/>
            <person name="Koriabine M."/>
            <person name="Yan M."/>
            <person name="Riley R."/>
            <person name="Champramary S."/>
            <person name="Plett K.L."/>
            <person name="Tsai I.J."/>
            <person name="Slot J."/>
            <person name="Sipos G."/>
            <person name="Plett J."/>
            <person name="Nagy L.G."/>
            <person name="Grigoriev I.V."/>
        </authorList>
    </citation>
    <scope>NUCLEOTIDE SEQUENCE</scope>
    <source>
        <strain evidence="1">ICMP 16352</strain>
    </source>
</reference>
<feature type="non-terminal residue" evidence="1">
    <location>
        <position position="72"/>
    </location>
</feature>